<keyword evidence="3" id="KW-1185">Reference proteome</keyword>
<evidence type="ECO:0000313" key="3">
    <source>
        <dbReference type="Proteomes" id="UP000284120"/>
    </source>
</evidence>
<keyword evidence="1" id="KW-0472">Membrane</keyword>
<sequence length="179" mass="20642">MKKIYKTTGIIAVVMILLAVGAYGYFTNFGKTNIFFTGPRSPKLEMPITYNVGWWSNQDALSIDSLQIEVVESKLNLFNDKSLIAYKISGQLAHQKDWQCVIKEVHISERVNLDTTLHCDRIIELTPVVKSKESKTLDGEMERFQLRNEHTIVSNHWGINRIKFICGNKEQIIELKQRK</sequence>
<feature type="transmembrane region" description="Helical" evidence="1">
    <location>
        <begin position="7"/>
        <end position="26"/>
    </location>
</feature>
<protein>
    <submittedName>
        <fullName evidence="2">Uncharacterized protein</fullName>
    </submittedName>
</protein>
<organism evidence="2 3">
    <name type="scientific">Pedobacter chitinilyticus</name>
    <dbReference type="NCBI Taxonomy" id="2233776"/>
    <lineage>
        <taxon>Bacteria</taxon>
        <taxon>Pseudomonadati</taxon>
        <taxon>Bacteroidota</taxon>
        <taxon>Sphingobacteriia</taxon>
        <taxon>Sphingobacteriales</taxon>
        <taxon>Sphingobacteriaceae</taxon>
        <taxon>Pedobacter</taxon>
    </lineage>
</organism>
<dbReference type="AlphaFoldDB" id="A0A443YML8"/>
<gene>
    <name evidence="2" type="ORF">DPV69_17830</name>
</gene>
<name>A0A443YML8_9SPHI</name>
<keyword evidence="1" id="KW-1133">Transmembrane helix</keyword>
<evidence type="ECO:0000256" key="1">
    <source>
        <dbReference type="SAM" id="Phobius"/>
    </source>
</evidence>
<accession>A0A443YML8</accession>
<evidence type="ECO:0000313" key="2">
    <source>
        <dbReference type="EMBL" id="RWU05023.1"/>
    </source>
</evidence>
<dbReference type="EMBL" id="SAYW01000006">
    <property type="protein sequence ID" value="RWU05023.1"/>
    <property type="molecule type" value="Genomic_DNA"/>
</dbReference>
<dbReference type="Proteomes" id="UP000284120">
    <property type="component" value="Unassembled WGS sequence"/>
</dbReference>
<keyword evidence="1" id="KW-0812">Transmembrane</keyword>
<proteinExistence type="predicted"/>
<dbReference type="OrthoDB" id="1436393at2"/>
<reference evidence="2 3" key="1">
    <citation type="submission" date="2018-06" db="EMBL/GenBank/DDBJ databases">
        <title>Pedobacter endophyticus sp. nov., an endophytic bacterium isolated from a leaf of Triticum aestivum.</title>
        <authorList>
            <person name="Zhang L."/>
        </authorList>
    </citation>
    <scope>NUCLEOTIDE SEQUENCE [LARGE SCALE GENOMIC DNA]</scope>
    <source>
        <strain evidence="2 3">CM134L-2</strain>
    </source>
</reference>
<comment type="caution">
    <text evidence="2">The sequence shown here is derived from an EMBL/GenBank/DDBJ whole genome shotgun (WGS) entry which is preliminary data.</text>
</comment>
<dbReference type="RefSeq" id="WP_113648770.1">
    <property type="nucleotide sequence ID" value="NZ_QMHN01000006.1"/>
</dbReference>